<evidence type="ECO:0000313" key="4">
    <source>
        <dbReference type="EMBL" id="GFO86603.1"/>
    </source>
</evidence>
<dbReference type="GO" id="GO:0016020">
    <property type="term" value="C:membrane"/>
    <property type="evidence" value="ECO:0007669"/>
    <property type="project" value="TreeGrafter"/>
</dbReference>
<organism evidence="4 5">
    <name type="scientific">Anaerostipes butyraticus</name>
    <dbReference type="NCBI Taxonomy" id="645466"/>
    <lineage>
        <taxon>Bacteria</taxon>
        <taxon>Bacillati</taxon>
        <taxon>Bacillota</taxon>
        <taxon>Clostridia</taxon>
        <taxon>Lachnospirales</taxon>
        <taxon>Lachnospiraceae</taxon>
        <taxon>Anaerostipes</taxon>
    </lineage>
</organism>
<sequence>MRRVVRRRRRRWRKGRVAALLLIAAVMAAGIGFLIRSGGTKYNSVNRKLGEYIVQANEGILSKDTGEKMKKSLYVPRKIDKSKKLIAFTFDDGPSRGKTERVLKALEKEDFRATFFMLGENAQRYPDVVEKVCKSGNEVSGHSWNHPLLTKLSNDQIRNQQDKMNQAIYKACGSKAVSFRPPYGGLNDNVKKIIDGPLVLWNIDTLDWKTKSAKATEKMILEKAQDGDIVLMHDIHEPTVQAVEHVLPILKARGYEVCTVSELLEAKGIHVKKGDVVISAHQIK</sequence>
<dbReference type="InterPro" id="IPR011330">
    <property type="entry name" value="Glyco_hydro/deAcase_b/a-brl"/>
</dbReference>
<dbReference type="PANTHER" id="PTHR10587">
    <property type="entry name" value="GLYCOSYL TRANSFERASE-RELATED"/>
    <property type="match status" value="1"/>
</dbReference>
<name>A0A916VEN5_9FIRM</name>
<dbReference type="AlphaFoldDB" id="A0A916VEN5"/>
<evidence type="ECO:0000259" key="3">
    <source>
        <dbReference type="PROSITE" id="PS51677"/>
    </source>
</evidence>
<evidence type="ECO:0000256" key="2">
    <source>
        <dbReference type="ARBA" id="ARBA00022801"/>
    </source>
</evidence>
<dbReference type="GO" id="GO:0016810">
    <property type="term" value="F:hydrolase activity, acting on carbon-nitrogen (but not peptide) bonds"/>
    <property type="evidence" value="ECO:0007669"/>
    <property type="project" value="InterPro"/>
</dbReference>
<dbReference type="GO" id="GO:0005975">
    <property type="term" value="P:carbohydrate metabolic process"/>
    <property type="evidence" value="ECO:0007669"/>
    <property type="project" value="InterPro"/>
</dbReference>
<dbReference type="RefSeq" id="WP_201312253.1">
    <property type="nucleotide sequence ID" value="NZ_BLYI01000070.1"/>
</dbReference>
<accession>A0A916VEN5</accession>
<keyword evidence="1" id="KW-0479">Metal-binding</keyword>
<feature type="domain" description="NodB homology" evidence="3">
    <location>
        <begin position="84"/>
        <end position="258"/>
    </location>
</feature>
<keyword evidence="2" id="KW-0378">Hydrolase</keyword>
<dbReference type="SUPFAM" id="SSF88713">
    <property type="entry name" value="Glycoside hydrolase/deacetylase"/>
    <property type="match status" value="1"/>
</dbReference>
<comment type="caution">
    <text evidence="4">The sequence shown here is derived from an EMBL/GenBank/DDBJ whole genome shotgun (WGS) entry which is preliminary data.</text>
</comment>
<dbReference type="InterPro" id="IPR050248">
    <property type="entry name" value="Polysacc_deacetylase_ArnD"/>
</dbReference>
<reference evidence="4" key="1">
    <citation type="submission" date="2020-06" db="EMBL/GenBank/DDBJ databases">
        <title>Characterization of fructooligosaccharide metabolism and fructooligosaccharide-degrading enzymes in human commensal butyrate producers.</title>
        <authorList>
            <person name="Tanno H."/>
            <person name="Fujii T."/>
            <person name="Hirano K."/>
            <person name="Maeno S."/>
            <person name="Tonozuka T."/>
            <person name="Sakamoto M."/>
            <person name="Ohkuma M."/>
            <person name="Tochio T."/>
            <person name="Endo A."/>
        </authorList>
    </citation>
    <scope>NUCLEOTIDE SEQUENCE</scope>
    <source>
        <strain evidence="4">JCM 17466</strain>
    </source>
</reference>
<protein>
    <recommendedName>
        <fullName evidence="3">NodB homology domain-containing protein</fullName>
    </recommendedName>
</protein>
<dbReference type="PROSITE" id="PS51677">
    <property type="entry name" value="NODB"/>
    <property type="match status" value="1"/>
</dbReference>
<dbReference type="Proteomes" id="UP000613208">
    <property type="component" value="Unassembled WGS sequence"/>
</dbReference>
<dbReference type="Pfam" id="PF01522">
    <property type="entry name" value="Polysacc_deac_1"/>
    <property type="match status" value="1"/>
</dbReference>
<proteinExistence type="predicted"/>
<dbReference type="EMBL" id="BLYI01000070">
    <property type="protein sequence ID" value="GFO86603.1"/>
    <property type="molecule type" value="Genomic_DNA"/>
</dbReference>
<dbReference type="CDD" id="cd10954">
    <property type="entry name" value="CE4_CtAXE_like"/>
    <property type="match status" value="1"/>
</dbReference>
<dbReference type="GO" id="GO:0046872">
    <property type="term" value="F:metal ion binding"/>
    <property type="evidence" value="ECO:0007669"/>
    <property type="project" value="UniProtKB-KW"/>
</dbReference>
<dbReference type="InterPro" id="IPR002509">
    <property type="entry name" value="NODB_dom"/>
</dbReference>
<dbReference type="Gene3D" id="3.20.20.370">
    <property type="entry name" value="Glycoside hydrolase/deacetylase"/>
    <property type="match status" value="1"/>
</dbReference>
<gene>
    <name evidence="4" type="ORF">ANBU17_29500</name>
</gene>
<keyword evidence="5" id="KW-1185">Reference proteome</keyword>
<dbReference type="PANTHER" id="PTHR10587:SF133">
    <property type="entry name" value="CHITIN DEACETYLASE 1-RELATED"/>
    <property type="match status" value="1"/>
</dbReference>
<evidence type="ECO:0000313" key="5">
    <source>
        <dbReference type="Proteomes" id="UP000613208"/>
    </source>
</evidence>
<evidence type="ECO:0000256" key="1">
    <source>
        <dbReference type="ARBA" id="ARBA00022723"/>
    </source>
</evidence>